<reference evidence="2" key="1">
    <citation type="submission" date="2005-09" db="EMBL/GenBank/DDBJ databases">
        <authorList>
            <person name="Mural R.J."/>
            <person name="Li P.W."/>
            <person name="Adams M.D."/>
            <person name="Amanatides P.G."/>
            <person name="Baden-Tillson H."/>
            <person name="Barnstead M."/>
            <person name="Chin S.H."/>
            <person name="Dew I."/>
            <person name="Evans C.A."/>
            <person name="Ferriera S."/>
            <person name="Flanigan M."/>
            <person name="Fosler C."/>
            <person name="Glodek A."/>
            <person name="Gu Z."/>
            <person name="Holt R.A."/>
            <person name="Jennings D."/>
            <person name="Kraft C.L."/>
            <person name="Lu F."/>
            <person name="Nguyen T."/>
            <person name="Nusskern D.R."/>
            <person name="Pfannkoch C.M."/>
            <person name="Sitter C."/>
            <person name="Sutton G.G."/>
            <person name="Venter J.C."/>
            <person name="Wang Z."/>
            <person name="Woodage T."/>
            <person name="Zheng X.H."/>
            <person name="Zhong F."/>
        </authorList>
    </citation>
    <scope>NUCLEOTIDE SEQUENCE [LARGE SCALE GENOMIC DNA]</scope>
    <source>
        <strain>BN</strain>
        <strain evidence="2">Sprague-Dawley</strain>
    </source>
</reference>
<name>A6KLV2_RAT</name>
<protein>
    <submittedName>
        <fullName evidence="1">RCG62879</fullName>
    </submittedName>
</protein>
<proteinExistence type="predicted"/>
<gene>
    <name evidence="1" type="ORF">rCG_62879</name>
</gene>
<dbReference type="Proteomes" id="UP000234681">
    <property type="component" value="Chromosome 18"/>
</dbReference>
<evidence type="ECO:0000313" key="1">
    <source>
        <dbReference type="EMBL" id="EDL75047.1"/>
    </source>
</evidence>
<dbReference type="AlphaFoldDB" id="A6KLV2"/>
<sequence length="69" mass="7787">MKSQEKGSPGRFNCLILGCRARTKGIRPRICFAFISRYVRNATENGSKTARSVLLRWFLTGSVQPQKPT</sequence>
<accession>A6KLV2</accession>
<organism evidence="1 2">
    <name type="scientific">Rattus norvegicus</name>
    <name type="common">Rat</name>
    <dbReference type="NCBI Taxonomy" id="10116"/>
    <lineage>
        <taxon>Eukaryota</taxon>
        <taxon>Metazoa</taxon>
        <taxon>Chordata</taxon>
        <taxon>Craniata</taxon>
        <taxon>Vertebrata</taxon>
        <taxon>Euteleostomi</taxon>
        <taxon>Mammalia</taxon>
        <taxon>Eutheria</taxon>
        <taxon>Euarchontoglires</taxon>
        <taxon>Glires</taxon>
        <taxon>Rodentia</taxon>
        <taxon>Myomorpha</taxon>
        <taxon>Muroidea</taxon>
        <taxon>Muridae</taxon>
        <taxon>Murinae</taxon>
        <taxon>Rattus</taxon>
    </lineage>
</organism>
<dbReference type="EMBL" id="CH474065">
    <property type="protein sequence ID" value="EDL75047.1"/>
    <property type="molecule type" value="Genomic_DNA"/>
</dbReference>
<evidence type="ECO:0000313" key="2">
    <source>
        <dbReference type="Proteomes" id="UP000234681"/>
    </source>
</evidence>